<dbReference type="InterPro" id="IPR004358">
    <property type="entry name" value="Sig_transdc_His_kin-like_C"/>
</dbReference>
<dbReference type="OrthoDB" id="9809766at2"/>
<dbReference type="Gene3D" id="3.30.565.10">
    <property type="entry name" value="Histidine kinase-like ATPase, C-terminal domain"/>
    <property type="match status" value="1"/>
</dbReference>
<keyword evidence="5" id="KW-0808">Transferase</keyword>
<dbReference type="SUPFAM" id="SSF55874">
    <property type="entry name" value="ATPase domain of HSP90 chaperone/DNA topoisomerase II/histidine kinase"/>
    <property type="match status" value="1"/>
</dbReference>
<dbReference type="PRINTS" id="PR00344">
    <property type="entry name" value="BCTRLSENSOR"/>
</dbReference>
<dbReference type="InterPro" id="IPR036890">
    <property type="entry name" value="HATPase_C_sf"/>
</dbReference>
<dbReference type="Pfam" id="PF00512">
    <property type="entry name" value="HisKA"/>
    <property type="match status" value="1"/>
</dbReference>
<evidence type="ECO:0000256" key="11">
    <source>
        <dbReference type="SAM" id="Phobius"/>
    </source>
</evidence>
<comment type="caution">
    <text evidence="14">The sequence shown here is derived from an EMBL/GenBank/DDBJ whole genome shotgun (WGS) entry which is preliminary data.</text>
</comment>
<dbReference type="EC" id="2.7.13.3" evidence="3"/>
<gene>
    <name evidence="14" type="ORF">A1359_20620</name>
</gene>
<evidence type="ECO:0000256" key="2">
    <source>
        <dbReference type="ARBA" id="ARBA00004370"/>
    </source>
</evidence>
<dbReference type="STRING" id="980561.A1359_20620"/>
<keyword evidence="10 11" id="KW-0472">Membrane</keyword>
<sequence length="458" mass="51200">MSKRKSLRKAILQRLLFPLILFISCETILSYYVTLHYVNETYDRWLLDSASSLAQEIKIRHAKVLVELPDSALEIVRWDERDKTFFKIFSANKGLLAGDSFVPEPSESSDFSKPVFFSADIDQEPVRVVVLRVQRADIEDTFYVHVAETLKKRHDMMTDILLADLIPQLLMVIFITGFLLTGLRKGLQPLQVLADEISKRSPHDLSPIADTNVLIEVKSLTDTINGLLTQLSAAIAGQQRFVANAAHQLRTPLAGFSLQAERALREENMAGVKPALIQMRKSAERLTHTVNQLLVLARTEPVDGINDFQTLDLCELVRNTCMEWASKASDRHMELGFESSAETIMIQGDKTLLREMLGNLLDNAISYGNPDGCISVELKHTPYPTVTIEDDGIGIPEHEIDKVFERFYRLPGSSGNGCGLGLAIVKEIASLHNIKLELGCKTQSSGTRVILNFPRLSV</sequence>
<dbReference type="InterPro" id="IPR036097">
    <property type="entry name" value="HisK_dim/P_sf"/>
</dbReference>
<keyword evidence="4" id="KW-0597">Phosphoprotein</keyword>
<evidence type="ECO:0000256" key="10">
    <source>
        <dbReference type="ARBA" id="ARBA00023136"/>
    </source>
</evidence>
<dbReference type="RefSeq" id="WP_066977447.1">
    <property type="nucleotide sequence ID" value="NZ_LUUI01000032.1"/>
</dbReference>
<keyword evidence="7 14" id="KW-0418">Kinase</keyword>
<dbReference type="PROSITE" id="PS51257">
    <property type="entry name" value="PROKAR_LIPOPROTEIN"/>
    <property type="match status" value="1"/>
</dbReference>
<keyword evidence="9" id="KW-0902">Two-component regulatory system</keyword>
<dbReference type="Gene3D" id="1.10.287.130">
    <property type="match status" value="1"/>
</dbReference>
<feature type="transmembrane region" description="Helical" evidence="11">
    <location>
        <begin position="12"/>
        <end position="33"/>
    </location>
</feature>
<dbReference type="CDD" id="cd00082">
    <property type="entry name" value="HisKA"/>
    <property type="match status" value="1"/>
</dbReference>
<evidence type="ECO:0000256" key="8">
    <source>
        <dbReference type="ARBA" id="ARBA00022989"/>
    </source>
</evidence>
<feature type="transmembrane region" description="Helical" evidence="11">
    <location>
        <begin position="165"/>
        <end position="183"/>
    </location>
</feature>
<accession>A0A177NUD9</accession>
<protein>
    <recommendedName>
        <fullName evidence="3">histidine kinase</fullName>
        <ecNumber evidence="3">2.7.13.3</ecNumber>
    </recommendedName>
</protein>
<evidence type="ECO:0000313" key="14">
    <source>
        <dbReference type="EMBL" id="OAI20700.1"/>
    </source>
</evidence>
<dbReference type="InterPro" id="IPR003660">
    <property type="entry name" value="HAMP_dom"/>
</dbReference>
<feature type="domain" description="Histidine kinase" evidence="12">
    <location>
        <begin position="244"/>
        <end position="457"/>
    </location>
</feature>
<name>A0A177NUD9_9GAMM</name>
<comment type="catalytic activity">
    <reaction evidence="1">
        <text>ATP + protein L-histidine = ADP + protein N-phospho-L-histidine.</text>
        <dbReference type="EC" id="2.7.13.3"/>
    </reaction>
</comment>
<keyword evidence="6 11" id="KW-0812">Transmembrane</keyword>
<keyword evidence="8 11" id="KW-1133">Transmembrane helix</keyword>
<dbReference type="EMBL" id="LUUI01000032">
    <property type="protein sequence ID" value="OAI20700.1"/>
    <property type="molecule type" value="Genomic_DNA"/>
</dbReference>
<evidence type="ECO:0000259" key="12">
    <source>
        <dbReference type="PROSITE" id="PS50109"/>
    </source>
</evidence>
<reference evidence="14 15" key="1">
    <citation type="submission" date="2016-03" db="EMBL/GenBank/DDBJ databases">
        <authorList>
            <person name="Ploux O."/>
        </authorList>
    </citation>
    <scope>NUCLEOTIDE SEQUENCE [LARGE SCALE GENOMIC DNA]</scope>
    <source>
        <strain evidence="14 15">R-45370</strain>
    </source>
</reference>
<dbReference type="Pfam" id="PF02518">
    <property type="entry name" value="HATPase_c"/>
    <property type="match status" value="1"/>
</dbReference>
<evidence type="ECO:0000259" key="13">
    <source>
        <dbReference type="PROSITE" id="PS50885"/>
    </source>
</evidence>
<keyword evidence="15" id="KW-1185">Reference proteome</keyword>
<dbReference type="PROSITE" id="PS50109">
    <property type="entry name" value="HIS_KIN"/>
    <property type="match status" value="1"/>
</dbReference>
<evidence type="ECO:0000313" key="15">
    <source>
        <dbReference type="Proteomes" id="UP000078476"/>
    </source>
</evidence>
<dbReference type="PANTHER" id="PTHR45436">
    <property type="entry name" value="SENSOR HISTIDINE KINASE YKOH"/>
    <property type="match status" value="1"/>
</dbReference>
<evidence type="ECO:0000256" key="4">
    <source>
        <dbReference type="ARBA" id="ARBA00022553"/>
    </source>
</evidence>
<evidence type="ECO:0000256" key="5">
    <source>
        <dbReference type="ARBA" id="ARBA00022679"/>
    </source>
</evidence>
<evidence type="ECO:0000256" key="9">
    <source>
        <dbReference type="ARBA" id="ARBA00023012"/>
    </source>
</evidence>
<evidence type="ECO:0000256" key="7">
    <source>
        <dbReference type="ARBA" id="ARBA00022777"/>
    </source>
</evidence>
<dbReference type="InterPro" id="IPR050428">
    <property type="entry name" value="TCS_sensor_his_kinase"/>
</dbReference>
<dbReference type="InterPro" id="IPR003594">
    <property type="entry name" value="HATPase_dom"/>
</dbReference>
<dbReference type="Pfam" id="PF08521">
    <property type="entry name" value="2CSK_N"/>
    <property type="match status" value="1"/>
</dbReference>
<dbReference type="PROSITE" id="PS50885">
    <property type="entry name" value="HAMP"/>
    <property type="match status" value="1"/>
</dbReference>
<dbReference type="InterPro" id="IPR003661">
    <property type="entry name" value="HisK_dim/P_dom"/>
</dbReference>
<evidence type="ECO:0000256" key="6">
    <source>
        <dbReference type="ARBA" id="ARBA00022692"/>
    </source>
</evidence>
<dbReference type="AlphaFoldDB" id="A0A177NUD9"/>
<organism evidence="14 15">
    <name type="scientific">Methylomonas lenta</name>
    <dbReference type="NCBI Taxonomy" id="980561"/>
    <lineage>
        <taxon>Bacteria</taxon>
        <taxon>Pseudomonadati</taxon>
        <taxon>Pseudomonadota</taxon>
        <taxon>Gammaproteobacteria</taxon>
        <taxon>Methylococcales</taxon>
        <taxon>Methylococcaceae</taxon>
        <taxon>Methylomonas</taxon>
    </lineage>
</organism>
<proteinExistence type="predicted"/>
<feature type="domain" description="HAMP" evidence="13">
    <location>
        <begin position="184"/>
        <end position="236"/>
    </location>
</feature>
<dbReference type="GO" id="GO:0000155">
    <property type="term" value="F:phosphorelay sensor kinase activity"/>
    <property type="evidence" value="ECO:0007669"/>
    <property type="project" value="InterPro"/>
</dbReference>
<dbReference type="GO" id="GO:0005886">
    <property type="term" value="C:plasma membrane"/>
    <property type="evidence" value="ECO:0007669"/>
    <property type="project" value="TreeGrafter"/>
</dbReference>
<evidence type="ECO:0000256" key="1">
    <source>
        <dbReference type="ARBA" id="ARBA00000085"/>
    </source>
</evidence>
<dbReference type="InterPro" id="IPR005467">
    <property type="entry name" value="His_kinase_dom"/>
</dbReference>
<dbReference type="SMART" id="SM00388">
    <property type="entry name" value="HisKA"/>
    <property type="match status" value="1"/>
</dbReference>
<dbReference type="SUPFAM" id="SSF47384">
    <property type="entry name" value="Homodimeric domain of signal transducing histidine kinase"/>
    <property type="match status" value="1"/>
</dbReference>
<dbReference type="PANTHER" id="PTHR45436:SF1">
    <property type="entry name" value="SENSOR PROTEIN QSEC"/>
    <property type="match status" value="1"/>
</dbReference>
<evidence type="ECO:0000256" key="3">
    <source>
        <dbReference type="ARBA" id="ARBA00012438"/>
    </source>
</evidence>
<dbReference type="Proteomes" id="UP000078476">
    <property type="component" value="Unassembled WGS sequence"/>
</dbReference>
<dbReference type="InterPro" id="IPR013727">
    <property type="entry name" value="2CSK_N"/>
</dbReference>
<dbReference type="SMART" id="SM00387">
    <property type="entry name" value="HATPase_c"/>
    <property type="match status" value="1"/>
</dbReference>
<comment type="subcellular location">
    <subcellularLocation>
        <location evidence="2">Membrane</location>
    </subcellularLocation>
</comment>